<dbReference type="Proteomes" id="UP000054632">
    <property type="component" value="Unassembled WGS sequence"/>
</dbReference>
<gene>
    <name evidence="1" type="ORF">T4A_5744</name>
</gene>
<accession>A0A0V1AJF8</accession>
<reference evidence="1 2" key="1">
    <citation type="submission" date="2015-01" db="EMBL/GenBank/DDBJ databases">
        <title>Evolution of Trichinella species and genotypes.</title>
        <authorList>
            <person name="Korhonen P.K."/>
            <person name="Edoardo P."/>
            <person name="Giuseppe L.R."/>
            <person name="Gasser R.B."/>
        </authorList>
    </citation>
    <scope>NUCLEOTIDE SEQUENCE [LARGE SCALE GENOMIC DNA]</scope>
    <source>
        <strain evidence="1">ISS13</strain>
    </source>
</reference>
<dbReference type="EMBL" id="JYDR01006766">
    <property type="protein sequence ID" value="KRY24585.1"/>
    <property type="molecule type" value="Genomic_DNA"/>
</dbReference>
<name>A0A0V1AJF8_TRIPS</name>
<evidence type="ECO:0000313" key="2">
    <source>
        <dbReference type="Proteomes" id="UP000054632"/>
    </source>
</evidence>
<sequence length="32" mass="3699">MQITIAITRCKMFSEFNTALNCGYRPFTIAEQ</sequence>
<evidence type="ECO:0000313" key="1">
    <source>
        <dbReference type="EMBL" id="KRY24585.1"/>
    </source>
</evidence>
<dbReference type="AlphaFoldDB" id="A0A0V1AJF8"/>
<comment type="caution">
    <text evidence="1">The sequence shown here is derived from an EMBL/GenBank/DDBJ whole genome shotgun (WGS) entry which is preliminary data.</text>
</comment>
<protein>
    <submittedName>
        <fullName evidence="1">Uncharacterized protein</fullName>
    </submittedName>
</protein>
<proteinExistence type="predicted"/>
<organism evidence="1 2">
    <name type="scientific">Trichinella pseudospiralis</name>
    <name type="common">Parasitic roundworm</name>
    <dbReference type="NCBI Taxonomy" id="6337"/>
    <lineage>
        <taxon>Eukaryota</taxon>
        <taxon>Metazoa</taxon>
        <taxon>Ecdysozoa</taxon>
        <taxon>Nematoda</taxon>
        <taxon>Enoplea</taxon>
        <taxon>Dorylaimia</taxon>
        <taxon>Trichinellida</taxon>
        <taxon>Trichinellidae</taxon>
        <taxon>Trichinella</taxon>
    </lineage>
</organism>